<evidence type="ECO:0000256" key="2">
    <source>
        <dbReference type="SAM" id="SignalP"/>
    </source>
</evidence>
<feature type="region of interest" description="Disordered" evidence="1">
    <location>
        <begin position="575"/>
        <end position="643"/>
    </location>
</feature>
<dbReference type="STRING" id="155417.A0A4Q4SYK7"/>
<evidence type="ECO:0000256" key="1">
    <source>
        <dbReference type="SAM" id="MobiDB-lite"/>
    </source>
</evidence>
<evidence type="ECO:0008006" key="5">
    <source>
        <dbReference type="Google" id="ProtNLM"/>
    </source>
</evidence>
<dbReference type="OrthoDB" id="4104179at2759"/>
<dbReference type="Gene3D" id="1.50.10.20">
    <property type="match status" value="1"/>
</dbReference>
<feature type="compositionally biased region" description="Polar residues" evidence="1">
    <location>
        <begin position="596"/>
        <end position="610"/>
    </location>
</feature>
<gene>
    <name evidence="3" type="ORF">DL764_008021</name>
</gene>
<evidence type="ECO:0000313" key="4">
    <source>
        <dbReference type="Proteomes" id="UP000293360"/>
    </source>
</evidence>
<dbReference type="InterPro" id="IPR005198">
    <property type="entry name" value="Glyco_hydro_76"/>
</dbReference>
<dbReference type="EMBL" id="QJNU01000593">
    <property type="protein sequence ID" value="RYO93194.1"/>
    <property type="molecule type" value="Genomic_DNA"/>
</dbReference>
<feature type="signal peptide" evidence="2">
    <location>
        <begin position="1"/>
        <end position="27"/>
    </location>
</feature>
<dbReference type="InterPro" id="IPR008928">
    <property type="entry name" value="6-hairpin_glycosidase_sf"/>
</dbReference>
<dbReference type="AlphaFoldDB" id="A0A4Q4SYK7"/>
<reference evidence="3 4" key="1">
    <citation type="submission" date="2018-06" db="EMBL/GenBank/DDBJ databases">
        <title>Complete Genomes of Monosporascus.</title>
        <authorList>
            <person name="Robinson A.J."/>
            <person name="Natvig D.O."/>
        </authorList>
    </citation>
    <scope>NUCLEOTIDE SEQUENCE [LARGE SCALE GENOMIC DNA]</scope>
    <source>
        <strain evidence="3 4">CBS 110550</strain>
    </source>
</reference>
<comment type="caution">
    <text evidence="3">The sequence shown here is derived from an EMBL/GenBank/DDBJ whole genome shotgun (WGS) entry which is preliminary data.</text>
</comment>
<protein>
    <recommendedName>
        <fullName evidence="5">Glycosyl hydrolase</fullName>
    </recommendedName>
</protein>
<keyword evidence="2" id="KW-0732">Signal</keyword>
<organism evidence="3 4">
    <name type="scientific">Monosporascus ibericus</name>
    <dbReference type="NCBI Taxonomy" id="155417"/>
    <lineage>
        <taxon>Eukaryota</taxon>
        <taxon>Fungi</taxon>
        <taxon>Dikarya</taxon>
        <taxon>Ascomycota</taxon>
        <taxon>Pezizomycotina</taxon>
        <taxon>Sordariomycetes</taxon>
        <taxon>Xylariomycetidae</taxon>
        <taxon>Xylariales</taxon>
        <taxon>Xylariales incertae sedis</taxon>
        <taxon>Monosporascus</taxon>
    </lineage>
</organism>
<proteinExistence type="predicted"/>
<name>A0A4Q4SYK7_9PEZI</name>
<sequence length="662" mass="72780">MARDQLALSSFAFILFHLLLFASGTGAFKKPTSHDSIASQVQECPIFLTGSEPCDPIAPKSFLPPDVAAVLNSKGHHEPDFNVLGELLGAMNVLQDEFYELWLGTWPSGIDWTRAVLGTHVSGGIRTLSESLASIKYDKDGALDWKVKSSMIDSFFTQLTAYYFGEDAFAIRNEAYDDILWVVLGWLEAVRFLNTHTDLHYKFKSQGMAVGLDIEGNSRGFDSILYNVTYHGNLWIPAFSHRARVFWDLSLKGWDTELCDGGMIWNPRLLPYKNAITNELFIAASISMYLFFPGDDNGSPFSDKQDPVGAHPQVSASGAYSGPRDPKYLKAAIDGYRWLSSSNMTDAQGLYTDGFHISGYRDGDSNNTKCDERDDTVLTYNQGVLLTGLRGLWDATGAPSYLSDGHALVQNVIGATGYDLSKDTPVEGVSALWPGRLPRWHGLGRAGVLEDPCDAAGVCNQDATTFKGIYFHHLTAFCAPLAAPENVRAEEVFNATRRSHADACASYRGWLAHNARAALATRDGRGRFGQWWTAGLLAANWRGPWPTIADDGVPHDFARDTGYALWRGPYDLDLIHSDPDAEGEDDAPLPAPGRPGNQQPLHRSTEQQQAPADEPEKKRGRGSTTAWPVGDPNLRGRGRTVETHSGGLALLRAYWKIGQRDS</sequence>
<dbReference type="InterPro" id="IPR053169">
    <property type="entry name" value="MUG_Protein"/>
</dbReference>
<dbReference type="GO" id="GO:0005975">
    <property type="term" value="P:carbohydrate metabolic process"/>
    <property type="evidence" value="ECO:0007669"/>
    <property type="project" value="InterPro"/>
</dbReference>
<feature type="chain" id="PRO_5020651172" description="Glycosyl hydrolase" evidence="2">
    <location>
        <begin position="28"/>
        <end position="662"/>
    </location>
</feature>
<dbReference type="PANTHER" id="PTHR47791:SF2">
    <property type="entry name" value="ENDO MANNANASE, GH76 FAMILY (EUROFUNG)"/>
    <property type="match status" value="1"/>
</dbReference>
<evidence type="ECO:0000313" key="3">
    <source>
        <dbReference type="EMBL" id="RYO93194.1"/>
    </source>
</evidence>
<dbReference type="Pfam" id="PF03663">
    <property type="entry name" value="Glyco_hydro_76"/>
    <property type="match status" value="1"/>
</dbReference>
<feature type="region of interest" description="Disordered" evidence="1">
    <location>
        <begin position="301"/>
        <end position="321"/>
    </location>
</feature>
<accession>A0A4Q4SYK7</accession>
<dbReference type="SUPFAM" id="SSF48208">
    <property type="entry name" value="Six-hairpin glycosidases"/>
    <property type="match status" value="1"/>
</dbReference>
<dbReference type="PANTHER" id="PTHR47791">
    <property type="entry name" value="MEIOTICALLY UP-REGULATED GENE 191 PROTEIN"/>
    <property type="match status" value="1"/>
</dbReference>
<dbReference type="Proteomes" id="UP000293360">
    <property type="component" value="Unassembled WGS sequence"/>
</dbReference>
<keyword evidence="4" id="KW-1185">Reference proteome</keyword>